<name>A0A822YTG2_NELNU</name>
<keyword evidence="3" id="KW-1185">Reference proteome</keyword>
<dbReference type="Proteomes" id="UP000607653">
    <property type="component" value="Unassembled WGS sequence"/>
</dbReference>
<dbReference type="InterPro" id="IPR026960">
    <property type="entry name" value="RVT-Znf"/>
</dbReference>
<gene>
    <name evidence="2" type="ORF">HUJ06_006430</name>
</gene>
<comment type="caution">
    <text evidence="2">The sequence shown here is derived from an EMBL/GenBank/DDBJ whole genome shotgun (WGS) entry which is preliminary data.</text>
</comment>
<sequence>MLQNPRRWNLIVLTRLFNQEDVKGIMSIPLGSIDEEDSLIWHFSGDGKCTVKAGYKVAYRYLLEGSNPRLAPQAPWKKIWKLRIPLKIRNFIWRVCWQAIGVNSALFQMKLNISPECQRCGETEDAQHLLLYCPYARAVWIHSLLALRSDQINSNHISEWITTWFDSRSYLEGDFADWAALQSIICWQEMITVSKEYIEA</sequence>
<reference evidence="2 3" key="1">
    <citation type="journal article" date="2020" name="Mol. Biol. Evol.">
        <title>Distinct Expression and Methylation Patterns for Genes with Different Fates following a Single Whole-Genome Duplication in Flowering Plants.</title>
        <authorList>
            <person name="Shi T."/>
            <person name="Rahmani R.S."/>
            <person name="Gugger P.F."/>
            <person name="Wang M."/>
            <person name="Li H."/>
            <person name="Zhang Y."/>
            <person name="Li Z."/>
            <person name="Wang Q."/>
            <person name="Van de Peer Y."/>
            <person name="Marchal K."/>
            <person name="Chen J."/>
        </authorList>
    </citation>
    <scope>NUCLEOTIDE SEQUENCE [LARGE SCALE GENOMIC DNA]</scope>
    <source>
        <tissue evidence="2">Leaf</tissue>
    </source>
</reference>
<dbReference type="Pfam" id="PF13966">
    <property type="entry name" value="zf-RVT"/>
    <property type="match status" value="1"/>
</dbReference>
<proteinExistence type="predicted"/>
<evidence type="ECO:0000259" key="1">
    <source>
        <dbReference type="Pfam" id="PF13966"/>
    </source>
</evidence>
<accession>A0A822YTG2</accession>
<dbReference type="AlphaFoldDB" id="A0A822YTG2"/>
<protein>
    <recommendedName>
        <fullName evidence="1">Reverse transcriptase zinc-binding domain-containing protein</fullName>
    </recommendedName>
</protein>
<organism evidence="2 3">
    <name type="scientific">Nelumbo nucifera</name>
    <name type="common">Sacred lotus</name>
    <dbReference type="NCBI Taxonomy" id="4432"/>
    <lineage>
        <taxon>Eukaryota</taxon>
        <taxon>Viridiplantae</taxon>
        <taxon>Streptophyta</taxon>
        <taxon>Embryophyta</taxon>
        <taxon>Tracheophyta</taxon>
        <taxon>Spermatophyta</taxon>
        <taxon>Magnoliopsida</taxon>
        <taxon>Proteales</taxon>
        <taxon>Nelumbonaceae</taxon>
        <taxon>Nelumbo</taxon>
    </lineage>
</organism>
<evidence type="ECO:0000313" key="2">
    <source>
        <dbReference type="EMBL" id="DAD35790.1"/>
    </source>
</evidence>
<feature type="domain" description="Reverse transcriptase zinc-binding" evidence="1">
    <location>
        <begin position="58"/>
        <end position="140"/>
    </location>
</feature>
<dbReference type="EMBL" id="DUZY01000004">
    <property type="protein sequence ID" value="DAD35790.1"/>
    <property type="molecule type" value="Genomic_DNA"/>
</dbReference>
<evidence type="ECO:0000313" key="3">
    <source>
        <dbReference type="Proteomes" id="UP000607653"/>
    </source>
</evidence>